<keyword evidence="3" id="KW-0238">DNA-binding</keyword>
<dbReference type="PANTHER" id="PTHR30537:SF3">
    <property type="entry name" value="TRANSCRIPTIONAL REGULATORY PROTEIN"/>
    <property type="match status" value="1"/>
</dbReference>
<dbReference type="InterPro" id="IPR036390">
    <property type="entry name" value="WH_DNA-bd_sf"/>
</dbReference>
<dbReference type="SUPFAM" id="SSF53850">
    <property type="entry name" value="Periplasmic binding protein-like II"/>
    <property type="match status" value="1"/>
</dbReference>
<dbReference type="AlphaFoldDB" id="A0A9X2L7V2"/>
<accession>A0A9X2L7V2</accession>
<evidence type="ECO:0000313" key="7">
    <source>
        <dbReference type="Proteomes" id="UP001142610"/>
    </source>
</evidence>
<dbReference type="GO" id="GO:0043565">
    <property type="term" value="F:sequence-specific DNA binding"/>
    <property type="evidence" value="ECO:0007669"/>
    <property type="project" value="TreeGrafter"/>
</dbReference>
<dbReference type="PANTHER" id="PTHR30537">
    <property type="entry name" value="HTH-TYPE TRANSCRIPTIONAL REGULATOR"/>
    <property type="match status" value="1"/>
</dbReference>
<dbReference type="InterPro" id="IPR000847">
    <property type="entry name" value="LysR_HTH_N"/>
</dbReference>
<evidence type="ECO:0000256" key="1">
    <source>
        <dbReference type="ARBA" id="ARBA00009437"/>
    </source>
</evidence>
<dbReference type="InterPro" id="IPR058163">
    <property type="entry name" value="LysR-type_TF_proteobact-type"/>
</dbReference>
<dbReference type="SUPFAM" id="SSF46785">
    <property type="entry name" value="Winged helix' DNA-binding domain"/>
    <property type="match status" value="1"/>
</dbReference>
<organism evidence="6 7">
    <name type="scientific">Parvularcula maris</name>
    <dbReference type="NCBI Taxonomy" id="2965077"/>
    <lineage>
        <taxon>Bacteria</taxon>
        <taxon>Pseudomonadati</taxon>
        <taxon>Pseudomonadota</taxon>
        <taxon>Alphaproteobacteria</taxon>
        <taxon>Parvularculales</taxon>
        <taxon>Parvularculaceae</taxon>
        <taxon>Parvularcula</taxon>
    </lineage>
</organism>
<dbReference type="Proteomes" id="UP001142610">
    <property type="component" value="Unassembled WGS sequence"/>
</dbReference>
<evidence type="ECO:0000256" key="3">
    <source>
        <dbReference type="ARBA" id="ARBA00023125"/>
    </source>
</evidence>
<dbReference type="InterPro" id="IPR036388">
    <property type="entry name" value="WH-like_DNA-bd_sf"/>
</dbReference>
<dbReference type="Pfam" id="PF00126">
    <property type="entry name" value="HTH_1"/>
    <property type="match status" value="1"/>
</dbReference>
<dbReference type="Gene3D" id="1.10.10.10">
    <property type="entry name" value="Winged helix-like DNA-binding domain superfamily/Winged helix DNA-binding domain"/>
    <property type="match status" value="1"/>
</dbReference>
<name>A0A9X2L7V2_9PROT</name>
<proteinExistence type="inferred from homology"/>
<comment type="caution">
    <text evidence="6">The sequence shown here is derived from an EMBL/GenBank/DDBJ whole genome shotgun (WGS) entry which is preliminary data.</text>
</comment>
<dbReference type="EMBL" id="JANIBC010000002">
    <property type="protein sequence ID" value="MCQ8184733.1"/>
    <property type="molecule type" value="Genomic_DNA"/>
</dbReference>
<dbReference type="InterPro" id="IPR005119">
    <property type="entry name" value="LysR_subst-bd"/>
</dbReference>
<dbReference type="Gene3D" id="3.40.190.290">
    <property type="match status" value="1"/>
</dbReference>
<sequence>MTDWQDIRWLEAVLRHGSFSEAARAEGTTQATISRRIKALEGKLGGSLFVRGLEGAAPTELARSLAGPAGDMRAAVQRFERQLTEGRSGRRRIAVTCGELIGGFLSKRLSVLGEGLEGVEIELRPTNRFVDLTKGEADLALRNKRPASGPLKARRLRAEGYGRFSVFGAGEHYGERRFETFDELRGEAWISLAATMAGLPSATWVTEHIGGEAVRFRMNSTALVLEATHHNRALALLPRFIGLDAEHLVEVYGPVEGMLFEMWVVRRDEGRADPVMERLIGNIESVLGRVSGRASTASLSRSRERDRG</sequence>
<evidence type="ECO:0000313" key="6">
    <source>
        <dbReference type="EMBL" id="MCQ8184733.1"/>
    </source>
</evidence>
<reference evidence="6" key="1">
    <citation type="submission" date="2022-07" db="EMBL/GenBank/DDBJ databases">
        <title>Parvularcula maris sp. nov., an algicidal bacterium isolated from seawater.</title>
        <authorList>
            <person name="Li F."/>
        </authorList>
    </citation>
    <scope>NUCLEOTIDE SEQUENCE</scope>
    <source>
        <strain evidence="6">BGMRC 0090</strain>
    </source>
</reference>
<dbReference type="RefSeq" id="WP_256618581.1">
    <property type="nucleotide sequence ID" value="NZ_JANIBC010000002.1"/>
</dbReference>
<dbReference type="GO" id="GO:0006351">
    <property type="term" value="P:DNA-templated transcription"/>
    <property type="evidence" value="ECO:0007669"/>
    <property type="project" value="TreeGrafter"/>
</dbReference>
<keyword evidence="4" id="KW-0804">Transcription</keyword>
<comment type="similarity">
    <text evidence="1">Belongs to the LysR transcriptional regulatory family.</text>
</comment>
<dbReference type="PRINTS" id="PR00039">
    <property type="entry name" value="HTHLYSR"/>
</dbReference>
<keyword evidence="7" id="KW-1185">Reference proteome</keyword>
<evidence type="ECO:0000259" key="5">
    <source>
        <dbReference type="PROSITE" id="PS50931"/>
    </source>
</evidence>
<gene>
    <name evidence="6" type="ORF">NOG11_04965</name>
</gene>
<evidence type="ECO:0000256" key="4">
    <source>
        <dbReference type="ARBA" id="ARBA00023163"/>
    </source>
</evidence>
<feature type="domain" description="HTH lysR-type" evidence="5">
    <location>
        <begin position="1"/>
        <end position="59"/>
    </location>
</feature>
<dbReference type="Pfam" id="PF03466">
    <property type="entry name" value="LysR_substrate"/>
    <property type="match status" value="1"/>
</dbReference>
<keyword evidence="2" id="KW-0805">Transcription regulation</keyword>
<dbReference type="PROSITE" id="PS50931">
    <property type="entry name" value="HTH_LYSR"/>
    <property type="match status" value="1"/>
</dbReference>
<evidence type="ECO:0000256" key="2">
    <source>
        <dbReference type="ARBA" id="ARBA00023015"/>
    </source>
</evidence>
<dbReference type="GO" id="GO:0003700">
    <property type="term" value="F:DNA-binding transcription factor activity"/>
    <property type="evidence" value="ECO:0007669"/>
    <property type="project" value="InterPro"/>
</dbReference>
<protein>
    <submittedName>
        <fullName evidence="6">LysR family transcriptional regulator</fullName>
    </submittedName>
</protein>